<accession>A0A5C6RNV7</accession>
<dbReference type="OrthoDB" id="931936at2"/>
<dbReference type="Proteomes" id="UP000321721">
    <property type="component" value="Unassembled WGS sequence"/>
</dbReference>
<name>A0A5C6RNV7_9FLAO</name>
<dbReference type="SUPFAM" id="SSF52768">
    <property type="entry name" value="Arginase/deacetylase"/>
    <property type="match status" value="1"/>
</dbReference>
<sequence>MNFSEYLEPVSLAQGDLKFNYTDNCFLNSISTETDPDLSQYKIAIIGVDDDRASDNNKGCGLAANEIRKYLYRLVRVSNDLKIVDLGNLKSGATLNDTYFALSSILEELIKNNVIPITIGGGQDLTYANFLAYKNLEQTVNLVSVDSKLNLGEPDEEINSNNFLTKIILHQPNFLFNYSNIGYQSYFVDKSEIDLMNKLYFDVYRLGQVQSSIEEVEPIVRNADMLSFDVSSIRQSEAPGNNNASPNGFYGEQACQIARYAGLSDKLTSIGFHEVNSEMDVNGQTSHLVAQMIWYVVDGVVNRKKDFPIGSRKTYTKYIVNIQEGENELVFYKSDKSERWWMDVPYPAHQKIKYERHLLVPCSYKDYQTACNNEMPDRWWQTFQKLL</sequence>
<comment type="caution">
    <text evidence="4">The sequence shown here is derived from an EMBL/GenBank/DDBJ whole genome shotgun (WGS) entry which is preliminary data.</text>
</comment>
<dbReference type="GO" id="GO:0033389">
    <property type="term" value="P:putrescine biosynthetic process from arginine, via agmatine"/>
    <property type="evidence" value="ECO:0007669"/>
    <property type="project" value="TreeGrafter"/>
</dbReference>
<gene>
    <name evidence="4" type="ORF">FRY74_11675</name>
</gene>
<evidence type="ECO:0000313" key="4">
    <source>
        <dbReference type="EMBL" id="TXB63907.1"/>
    </source>
</evidence>
<dbReference type="Pfam" id="PF00491">
    <property type="entry name" value="Arginase"/>
    <property type="match status" value="1"/>
</dbReference>
<dbReference type="PANTHER" id="PTHR11358">
    <property type="entry name" value="ARGINASE/AGMATINASE"/>
    <property type="match status" value="1"/>
</dbReference>
<protein>
    <submittedName>
        <fullName evidence="4">Formimidoylglutamase</fullName>
    </submittedName>
</protein>
<dbReference type="PANTHER" id="PTHR11358:SF26">
    <property type="entry name" value="GUANIDINO ACID HYDROLASE, MITOCHONDRIAL"/>
    <property type="match status" value="1"/>
</dbReference>
<organism evidence="4 5">
    <name type="scientific">Vicingus serpentipes</name>
    <dbReference type="NCBI Taxonomy" id="1926625"/>
    <lineage>
        <taxon>Bacteria</taxon>
        <taxon>Pseudomonadati</taxon>
        <taxon>Bacteroidota</taxon>
        <taxon>Flavobacteriia</taxon>
        <taxon>Flavobacteriales</taxon>
        <taxon>Vicingaceae</taxon>
        <taxon>Vicingus</taxon>
    </lineage>
</organism>
<reference evidence="4 5" key="1">
    <citation type="submission" date="2019-08" db="EMBL/GenBank/DDBJ databases">
        <title>Genome of Vicingus serpentipes NCIMB 15042.</title>
        <authorList>
            <person name="Bowman J.P."/>
        </authorList>
    </citation>
    <scope>NUCLEOTIDE SEQUENCE [LARGE SCALE GENOMIC DNA]</scope>
    <source>
        <strain evidence="4 5">NCIMB 15042</strain>
    </source>
</reference>
<dbReference type="Gene3D" id="3.40.800.10">
    <property type="entry name" value="Ureohydrolase domain"/>
    <property type="match status" value="1"/>
</dbReference>
<dbReference type="InterPro" id="IPR006035">
    <property type="entry name" value="Ureohydrolase"/>
</dbReference>
<dbReference type="RefSeq" id="WP_147101821.1">
    <property type="nucleotide sequence ID" value="NZ_VOOS01000006.1"/>
</dbReference>
<dbReference type="AlphaFoldDB" id="A0A5C6RNV7"/>
<proteinExistence type="inferred from homology"/>
<keyword evidence="5" id="KW-1185">Reference proteome</keyword>
<dbReference type="GO" id="GO:0046872">
    <property type="term" value="F:metal ion binding"/>
    <property type="evidence" value="ECO:0007669"/>
    <property type="project" value="UniProtKB-KW"/>
</dbReference>
<evidence type="ECO:0000256" key="3">
    <source>
        <dbReference type="PROSITE-ProRule" id="PRU00742"/>
    </source>
</evidence>
<dbReference type="CDD" id="cd09988">
    <property type="entry name" value="Formimidoylglutamase"/>
    <property type="match status" value="1"/>
</dbReference>
<evidence type="ECO:0000256" key="2">
    <source>
        <dbReference type="ARBA" id="ARBA00022801"/>
    </source>
</evidence>
<dbReference type="InterPro" id="IPR023696">
    <property type="entry name" value="Ureohydrolase_dom_sf"/>
</dbReference>
<evidence type="ECO:0000256" key="1">
    <source>
        <dbReference type="ARBA" id="ARBA00022723"/>
    </source>
</evidence>
<keyword evidence="2" id="KW-0378">Hydrolase</keyword>
<evidence type="ECO:0000313" key="5">
    <source>
        <dbReference type="Proteomes" id="UP000321721"/>
    </source>
</evidence>
<dbReference type="GO" id="GO:0008783">
    <property type="term" value="F:agmatinase activity"/>
    <property type="evidence" value="ECO:0007669"/>
    <property type="project" value="TreeGrafter"/>
</dbReference>
<dbReference type="EMBL" id="VOOS01000006">
    <property type="protein sequence ID" value="TXB63907.1"/>
    <property type="molecule type" value="Genomic_DNA"/>
</dbReference>
<keyword evidence="1" id="KW-0479">Metal-binding</keyword>
<comment type="similarity">
    <text evidence="3">Belongs to the arginase family.</text>
</comment>
<dbReference type="PROSITE" id="PS51409">
    <property type="entry name" value="ARGINASE_2"/>
    <property type="match status" value="1"/>
</dbReference>